<accession>A0ABP9VGV9</accession>
<comment type="similarity">
    <text evidence="1">Belongs to the ParB family.</text>
</comment>
<evidence type="ECO:0000313" key="4">
    <source>
        <dbReference type="EMBL" id="GAA5504447.1"/>
    </source>
</evidence>
<dbReference type="InterPro" id="IPR050336">
    <property type="entry name" value="Chromosome_partition/occlusion"/>
</dbReference>
<dbReference type="Gene3D" id="3.90.1530.30">
    <property type="match status" value="1"/>
</dbReference>
<dbReference type="PANTHER" id="PTHR33375:SF7">
    <property type="entry name" value="CHROMOSOME 2-PARTITIONING PROTEIN PARB-RELATED"/>
    <property type="match status" value="1"/>
</dbReference>
<sequence>MTATEPTKARKASKKAAAPQAQPASARTPSTFSYGDLVRFTTCENGTLEGHEGRVNGFGSGARYFICVVESGTTMAMIKDGEPYHVWAHASDMELLQAAEQDNPFPVTETEIDATTASAQPSTIEQTIVESLGLPSTSFVAALGAARRAESEIAETPTLGTELASGEPLTAEISAEQPSGSNIAMFTLDQLYNWPAQPRREFEQTSIDELAESVFHKGLMQNLVGRAAADGRVEVIAGGRRLRALTQLAAAGRIDRSAYFIPVSVQVLSDLEALQLSTAENVERKNMTPLEEADAFARMVELGAAPEDIALKFGYSAKVVDQRLTLAKGLGDDGRKLYQQGKIGLGQAQVIAQTSGPLRKHVVDAAKSGDSVGTLTSLVKKHAFLVEHAKSDVEKSGLEVVPDLYGSTPPHFADPKAALVKQLDWIATRKQELEGKKKEHLFVEVLKQTGSYLRVPYDAYDEYNPPKELRGTVIAINTDTGEVKEVRCARRADVEAENRKKQAAERKKTTAEATGGEEGGAIRKQAFVDGHKARATALRQALLGDHKRTVALGILTLLSANPVPFRVSFQDVQAAPNPAGMKRVQELDKKLGGALKANKQPEVKNPLGIHFSYGNEGTAEYVLLEKLLTLSLEELLDLHGVLIAQGVGGWSDYNPQHAPYSFVTRLASDVGAQVSIKLTDDHLKAYPKDRLLELARDAGLEYIANNVAKYPTNTALRGAILEMADELHAKGYVPPICRFPEPDPAALAQEQADQQYRVDALALIPRLNDEQVKELSADMWEVDEAENTDVDELRTDLLNEIEDLDIDELREWEALSKLAKEIGPIEAAD</sequence>
<protein>
    <submittedName>
        <fullName evidence="4">Nucleoid occlusion protein</fullName>
    </submittedName>
</protein>
<gene>
    <name evidence="4" type="primary">noc_9</name>
    <name evidence="4" type="ORF">Dxin01_04217</name>
</gene>
<dbReference type="Gene3D" id="1.10.10.2830">
    <property type="match status" value="1"/>
</dbReference>
<feature type="region of interest" description="Disordered" evidence="2">
    <location>
        <begin position="495"/>
        <end position="518"/>
    </location>
</feature>
<dbReference type="InterPro" id="IPR004437">
    <property type="entry name" value="ParB/RepB/Spo0J"/>
</dbReference>
<evidence type="ECO:0000256" key="1">
    <source>
        <dbReference type="ARBA" id="ARBA00006295"/>
    </source>
</evidence>
<dbReference type="NCBIfam" id="TIGR00180">
    <property type="entry name" value="parB_part"/>
    <property type="match status" value="1"/>
</dbReference>
<evidence type="ECO:0000259" key="3">
    <source>
        <dbReference type="SMART" id="SM00470"/>
    </source>
</evidence>
<keyword evidence="5" id="KW-1185">Reference proteome</keyword>
<feature type="region of interest" description="Disordered" evidence="2">
    <location>
        <begin position="1"/>
        <end position="30"/>
    </location>
</feature>
<dbReference type="PANTHER" id="PTHR33375">
    <property type="entry name" value="CHROMOSOME-PARTITIONING PROTEIN PARB-RELATED"/>
    <property type="match status" value="1"/>
</dbReference>
<organism evidence="4 5">
    <name type="scientific">Deinococcus xinjiangensis</name>
    <dbReference type="NCBI Taxonomy" id="457454"/>
    <lineage>
        <taxon>Bacteria</taxon>
        <taxon>Thermotogati</taxon>
        <taxon>Deinococcota</taxon>
        <taxon>Deinococci</taxon>
        <taxon>Deinococcales</taxon>
        <taxon>Deinococcaceae</taxon>
        <taxon>Deinococcus</taxon>
    </lineage>
</organism>
<comment type="caution">
    <text evidence="4">The sequence shown here is derived from an EMBL/GenBank/DDBJ whole genome shotgun (WGS) entry which is preliminary data.</text>
</comment>
<evidence type="ECO:0000256" key="2">
    <source>
        <dbReference type="SAM" id="MobiDB-lite"/>
    </source>
</evidence>
<dbReference type="RefSeq" id="WP_353544400.1">
    <property type="nucleotide sequence ID" value="NZ_BAABRN010000125.1"/>
</dbReference>
<dbReference type="CDD" id="cd16406">
    <property type="entry name" value="ParB_N_like"/>
    <property type="match status" value="1"/>
</dbReference>
<dbReference type="SMART" id="SM00470">
    <property type="entry name" value="ParB"/>
    <property type="match status" value="1"/>
</dbReference>
<proteinExistence type="inferred from homology"/>
<name>A0ABP9VGV9_9DEIO</name>
<evidence type="ECO:0000313" key="5">
    <source>
        <dbReference type="Proteomes" id="UP001458946"/>
    </source>
</evidence>
<feature type="compositionally biased region" description="Low complexity" evidence="2">
    <location>
        <begin position="15"/>
        <end position="29"/>
    </location>
</feature>
<feature type="domain" description="ParB-like N-terminal" evidence="3">
    <location>
        <begin position="184"/>
        <end position="282"/>
    </location>
</feature>
<dbReference type="EMBL" id="BAABRN010000125">
    <property type="protein sequence ID" value="GAA5504447.1"/>
    <property type="molecule type" value="Genomic_DNA"/>
</dbReference>
<dbReference type="Proteomes" id="UP001458946">
    <property type="component" value="Unassembled WGS sequence"/>
</dbReference>
<dbReference type="InterPro" id="IPR003115">
    <property type="entry name" value="ParB_N"/>
</dbReference>
<dbReference type="InterPro" id="IPR036086">
    <property type="entry name" value="ParB/Sulfiredoxin_sf"/>
</dbReference>
<dbReference type="SUPFAM" id="SSF110849">
    <property type="entry name" value="ParB/Sulfiredoxin"/>
    <property type="match status" value="1"/>
</dbReference>
<dbReference type="Pfam" id="PF02195">
    <property type="entry name" value="ParB_N"/>
    <property type="match status" value="1"/>
</dbReference>
<reference evidence="4 5" key="1">
    <citation type="submission" date="2024-02" db="EMBL/GenBank/DDBJ databases">
        <title>Deinococcus xinjiangensis NBRC 107630.</title>
        <authorList>
            <person name="Ichikawa N."/>
            <person name="Katano-Makiyama Y."/>
            <person name="Hidaka K."/>
        </authorList>
    </citation>
    <scope>NUCLEOTIDE SEQUENCE [LARGE SCALE GENOMIC DNA]</scope>
    <source>
        <strain evidence="4 5">NBRC 107630</strain>
    </source>
</reference>
<feature type="compositionally biased region" description="Basic and acidic residues" evidence="2">
    <location>
        <begin position="495"/>
        <end position="510"/>
    </location>
</feature>
<dbReference type="SUPFAM" id="SSF109709">
    <property type="entry name" value="KorB DNA-binding domain-like"/>
    <property type="match status" value="1"/>
</dbReference>